<sequence length="120" mass="12185">MNTVVIPFTILLTGSLAAPVTLLSNSTVSATNTTITRTSTVPSTKRDADGMHRGDMTYYEVALGSCGQDDSGKGDTENIVAVSASLGNPCGRSVTITASNGNKVAAVVRDKCPIVHGGGA</sequence>
<dbReference type="Proteomes" id="UP001270362">
    <property type="component" value="Unassembled WGS sequence"/>
</dbReference>
<dbReference type="SUPFAM" id="SSF50685">
    <property type="entry name" value="Barwin-like endoglucanases"/>
    <property type="match status" value="1"/>
</dbReference>
<name>A0AAE1CEU7_9PEZI</name>
<dbReference type="Gene3D" id="2.40.40.10">
    <property type="entry name" value="RlpA-like domain"/>
    <property type="match status" value="1"/>
</dbReference>
<reference evidence="2" key="1">
    <citation type="journal article" date="2023" name="Mol. Phylogenet. Evol.">
        <title>Genome-scale phylogeny and comparative genomics of the fungal order Sordariales.</title>
        <authorList>
            <person name="Hensen N."/>
            <person name="Bonometti L."/>
            <person name="Westerberg I."/>
            <person name="Brannstrom I.O."/>
            <person name="Guillou S."/>
            <person name="Cros-Aarteil S."/>
            <person name="Calhoun S."/>
            <person name="Haridas S."/>
            <person name="Kuo A."/>
            <person name="Mondo S."/>
            <person name="Pangilinan J."/>
            <person name="Riley R."/>
            <person name="LaButti K."/>
            <person name="Andreopoulos B."/>
            <person name="Lipzen A."/>
            <person name="Chen C."/>
            <person name="Yan M."/>
            <person name="Daum C."/>
            <person name="Ng V."/>
            <person name="Clum A."/>
            <person name="Steindorff A."/>
            <person name="Ohm R.A."/>
            <person name="Martin F."/>
            <person name="Silar P."/>
            <person name="Natvig D.O."/>
            <person name="Lalanne C."/>
            <person name="Gautier V."/>
            <person name="Ament-Velasquez S.L."/>
            <person name="Kruys A."/>
            <person name="Hutchinson M.I."/>
            <person name="Powell A.J."/>
            <person name="Barry K."/>
            <person name="Miller A.N."/>
            <person name="Grigoriev I.V."/>
            <person name="Debuchy R."/>
            <person name="Gladieux P."/>
            <person name="Hiltunen Thoren M."/>
            <person name="Johannesson H."/>
        </authorList>
    </citation>
    <scope>NUCLEOTIDE SEQUENCE</scope>
    <source>
        <strain evidence="2">CBS 314.62</strain>
    </source>
</reference>
<feature type="chain" id="PRO_5041935578" evidence="1">
    <location>
        <begin position="18"/>
        <end position="120"/>
    </location>
</feature>
<keyword evidence="3" id="KW-1185">Reference proteome</keyword>
<dbReference type="InterPro" id="IPR036908">
    <property type="entry name" value="RlpA-like_sf"/>
</dbReference>
<organism evidence="2 3">
    <name type="scientific">Podospora appendiculata</name>
    <dbReference type="NCBI Taxonomy" id="314037"/>
    <lineage>
        <taxon>Eukaryota</taxon>
        <taxon>Fungi</taxon>
        <taxon>Dikarya</taxon>
        <taxon>Ascomycota</taxon>
        <taxon>Pezizomycotina</taxon>
        <taxon>Sordariomycetes</taxon>
        <taxon>Sordariomycetidae</taxon>
        <taxon>Sordariales</taxon>
        <taxon>Podosporaceae</taxon>
        <taxon>Podospora</taxon>
    </lineage>
</organism>
<comment type="caution">
    <text evidence="2">The sequence shown here is derived from an EMBL/GenBank/DDBJ whole genome shotgun (WGS) entry which is preliminary data.</text>
</comment>
<feature type="signal peptide" evidence="1">
    <location>
        <begin position="1"/>
        <end position="17"/>
    </location>
</feature>
<evidence type="ECO:0000313" key="3">
    <source>
        <dbReference type="Proteomes" id="UP001270362"/>
    </source>
</evidence>
<dbReference type="AlphaFoldDB" id="A0AAE1CEU7"/>
<dbReference type="CDD" id="cd22191">
    <property type="entry name" value="DPBB_RlpA_EXP_N-like"/>
    <property type="match status" value="1"/>
</dbReference>
<evidence type="ECO:0000313" key="2">
    <source>
        <dbReference type="EMBL" id="KAK3691976.1"/>
    </source>
</evidence>
<protein>
    <submittedName>
        <fullName evidence="2">Uncharacterized protein</fullName>
    </submittedName>
</protein>
<dbReference type="EMBL" id="JAULSO010000001">
    <property type="protein sequence ID" value="KAK3691976.1"/>
    <property type="molecule type" value="Genomic_DNA"/>
</dbReference>
<accession>A0AAE1CEU7</accession>
<reference evidence="2" key="2">
    <citation type="submission" date="2023-06" db="EMBL/GenBank/DDBJ databases">
        <authorList>
            <consortium name="Lawrence Berkeley National Laboratory"/>
            <person name="Haridas S."/>
            <person name="Hensen N."/>
            <person name="Bonometti L."/>
            <person name="Westerberg I."/>
            <person name="Brannstrom I.O."/>
            <person name="Guillou S."/>
            <person name="Cros-Aarteil S."/>
            <person name="Calhoun S."/>
            <person name="Kuo A."/>
            <person name="Mondo S."/>
            <person name="Pangilinan J."/>
            <person name="Riley R."/>
            <person name="Labutti K."/>
            <person name="Andreopoulos B."/>
            <person name="Lipzen A."/>
            <person name="Chen C."/>
            <person name="Yanf M."/>
            <person name="Daum C."/>
            <person name="Ng V."/>
            <person name="Clum A."/>
            <person name="Steindorff A."/>
            <person name="Ohm R."/>
            <person name="Martin F."/>
            <person name="Silar P."/>
            <person name="Natvig D."/>
            <person name="Lalanne C."/>
            <person name="Gautier V."/>
            <person name="Ament-Velasquez S.L."/>
            <person name="Kruys A."/>
            <person name="Hutchinson M.I."/>
            <person name="Powell A.J."/>
            <person name="Barry K."/>
            <person name="Miller A.N."/>
            <person name="Grigoriev I.V."/>
            <person name="Debuchy R."/>
            <person name="Gladieux P."/>
            <person name="Thoren M.H."/>
            <person name="Johannesson H."/>
        </authorList>
    </citation>
    <scope>NUCLEOTIDE SEQUENCE</scope>
    <source>
        <strain evidence="2">CBS 314.62</strain>
    </source>
</reference>
<evidence type="ECO:0000256" key="1">
    <source>
        <dbReference type="SAM" id="SignalP"/>
    </source>
</evidence>
<proteinExistence type="predicted"/>
<gene>
    <name evidence="2" type="ORF">B0T22DRAFT_474955</name>
</gene>
<keyword evidence="1" id="KW-0732">Signal</keyword>